<dbReference type="Proteomes" id="UP000755585">
    <property type="component" value="Unassembled WGS sequence"/>
</dbReference>
<organism evidence="1 2">
    <name type="scientific">Kribbella aluminosa</name>
    <dbReference type="NCBI Taxonomy" id="416017"/>
    <lineage>
        <taxon>Bacteria</taxon>
        <taxon>Bacillati</taxon>
        <taxon>Actinomycetota</taxon>
        <taxon>Actinomycetes</taxon>
        <taxon>Propionibacteriales</taxon>
        <taxon>Kribbellaceae</taxon>
        <taxon>Kribbella</taxon>
    </lineage>
</organism>
<sequence length="34" mass="3467">MSFLFYGCGGDGVPDFLCGGLAKLDVTLTPIGTT</sequence>
<proteinExistence type="predicted"/>
<accession>A0ABS4UWF5</accession>
<comment type="caution">
    <text evidence="1">The sequence shown here is derived from an EMBL/GenBank/DDBJ whole genome shotgun (WGS) entry which is preliminary data.</text>
</comment>
<name>A0ABS4UWF5_9ACTN</name>
<keyword evidence="2" id="KW-1185">Reference proteome</keyword>
<protein>
    <submittedName>
        <fullName evidence="1">Uncharacterized protein</fullName>
    </submittedName>
</protein>
<reference evidence="1 2" key="1">
    <citation type="submission" date="2021-03" db="EMBL/GenBank/DDBJ databases">
        <title>Sequencing the genomes of 1000 actinobacteria strains.</title>
        <authorList>
            <person name="Klenk H.-P."/>
        </authorList>
    </citation>
    <scope>NUCLEOTIDE SEQUENCE [LARGE SCALE GENOMIC DNA]</scope>
    <source>
        <strain evidence="1 2">DSM 18824</strain>
    </source>
</reference>
<evidence type="ECO:0000313" key="1">
    <source>
        <dbReference type="EMBL" id="MBP2355984.1"/>
    </source>
</evidence>
<gene>
    <name evidence="1" type="ORF">JOF29_007094</name>
</gene>
<dbReference type="EMBL" id="JAGINT010000002">
    <property type="protein sequence ID" value="MBP2355984.1"/>
    <property type="molecule type" value="Genomic_DNA"/>
</dbReference>
<evidence type="ECO:0000313" key="2">
    <source>
        <dbReference type="Proteomes" id="UP000755585"/>
    </source>
</evidence>